<feature type="transmembrane region" description="Helical" evidence="1">
    <location>
        <begin position="7"/>
        <end position="28"/>
    </location>
</feature>
<reference evidence="3 4" key="2">
    <citation type="journal article" date="2014" name="PLoS Genet.">
        <title>Phylogenetically driven sequencing of extremely halophilic archaea reveals strategies for static and dynamic osmo-response.</title>
        <authorList>
            <person name="Becker E.A."/>
            <person name="Seitzer P.M."/>
            <person name="Tritt A."/>
            <person name="Larsen D."/>
            <person name="Krusor M."/>
            <person name="Yao A.I."/>
            <person name="Wu D."/>
            <person name="Madern D."/>
            <person name="Eisen J.A."/>
            <person name="Darling A.E."/>
            <person name="Facciotti M.T."/>
        </authorList>
    </citation>
    <scope>NUCLEOTIDE SEQUENCE [LARGE SCALE GENOMIC DNA]</scope>
    <source>
        <strain evidence="3 4">AJ5</strain>
    </source>
</reference>
<dbReference type="RefSeq" id="WP_007142258.1">
    <property type="nucleotide sequence ID" value="NZ_AOLZ01000042.1"/>
</dbReference>
<proteinExistence type="predicted"/>
<organism evidence="3 4">
    <name type="scientific">Natronobacterium lacisalsi AJ5</name>
    <dbReference type="NCBI Taxonomy" id="358396"/>
    <lineage>
        <taxon>Archaea</taxon>
        <taxon>Methanobacteriati</taxon>
        <taxon>Methanobacteriota</taxon>
        <taxon>Stenosarchaea group</taxon>
        <taxon>Halobacteria</taxon>
        <taxon>Halobacteriales</taxon>
        <taxon>Natrialbaceae</taxon>
        <taxon>Natronobacterium</taxon>
    </lineage>
</organism>
<gene>
    <name evidence="3" type="ORF">C445_12731</name>
    <name evidence="2" type="ORF">CHINAEXTREME_01610</name>
</gene>
<feature type="transmembrane region" description="Helical" evidence="1">
    <location>
        <begin position="64"/>
        <end position="82"/>
    </location>
</feature>
<keyword evidence="1" id="KW-0812">Transmembrane</keyword>
<reference evidence="2" key="3">
    <citation type="submission" date="2017-01" db="EMBL/GenBank/DDBJ databases">
        <authorList>
            <person name="Mah S.A."/>
            <person name="Swanson W.J."/>
            <person name="Moy G.W."/>
            <person name="Vacquier V.D."/>
        </authorList>
    </citation>
    <scope>NUCLEOTIDE SEQUENCE</scope>
    <source>
        <strain evidence="2">AJ5</strain>
    </source>
</reference>
<keyword evidence="1" id="KW-1133">Transmembrane helix</keyword>
<keyword evidence="4" id="KW-1185">Reference proteome</keyword>
<protein>
    <submittedName>
        <fullName evidence="3">Uncharacterized protein</fullName>
    </submittedName>
</protein>
<evidence type="ECO:0000256" key="1">
    <source>
        <dbReference type="SAM" id="Phobius"/>
    </source>
</evidence>
<reference evidence="2 5" key="1">
    <citation type="journal article" date="2011" name="J. Bacteriol.">
        <title>Genome sequence of Halobiforma lacisalsi AJ5, an extremely halophilic archaeon which harbors a bop gene.</title>
        <authorList>
            <person name="Jiang X."/>
            <person name="Wang S."/>
            <person name="Cheng H."/>
            <person name="Huo Y."/>
            <person name="Zhang X."/>
            <person name="Zhu X."/>
            <person name="Han X."/>
            <person name="Ni P."/>
            <person name="Wu M."/>
        </authorList>
    </citation>
    <scope>NUCLEOTIDE SEQUENCE [LARGE SCALE GENOMIC DNA]</scope>
    <source>
        <strain evidence="2 5">AJ5</strain>
    </source>
</reference>
<dbReference type="EMBL" id="AOLZ01000042">
    <property type="protein sequence ID" value="EMA32179.1"/>
    <property type="molecule type" value="Genomic_DNA"/>
</dbReference>
<dbReference type="GeneID" id="30919780"/>
<accession>M0LIC7</accession>
<evidence type="ECO:0000313" key="5">
    <source>
        <dbReference type="Proteomes" id="UP000186547"/>
    </source>
</evidence>
<evidence type="ECO:0000313" key="3">
    <source>
        <dbReference type="EMBL" id="EMA32179.1"/>
    </source>
</evidence>
<dbReference type="STRING" id="358396.CHINAEXTREME_01610"/>
<name>M0LIC7_NATLA</name>
<dbReference type="KEGG" id="hlc:CHINAEXTREME01610"/>
<feature type="transmembrane region" description="Helical" evidence="1">
    <location>
        <begin position="94"/>
        <end position="113"/>
    </location>
</feature>
<sequence>MIYRRLAIAAAIGFLNAVIVYYNGYYLLNLSLDAEGIRLLGYKSLQAFGMFVLGAGSTYGLLRYTLVCPFALTVLFTAYSLYDHVSPAMEGFTPLYLGVWFVFVVVVALVATLEYGVRSGLAIYPPEPLL</sequence>
<evidence type="ECO:0000313" key="4">
    <source>
        <dbReference type="Proteomes" id="UP000011555"/>
    </source>
</evidence>
<dbReference type="EMBL" id="CP019285">
    <property type="protein sequence ID" value="APW96543.1"/>
    <property type="molecule type" value="Genomic_DNA"/>
</dbReference>
<dbReference type="Proteomes" id="UP000186547">
    <property type="component" value="Chromosome"/>
</dbReference>
<keyword evidence="1" id="KW-0472">Membrane</keyword>
<dbReference type="Proteomes" id="UP000011555">
    <property type="component" value="Unassembled WGS sequence"/>
</dbReference>
<dbReference type="AlphaFoldDB" id="M0LIC7"/>
<evidence type="ECO:0000313" key="2">
    <source>
        <dbReference type="EMBL" id="APW96543.1"/>
    </source>
</evidence>